<dbReference type="AlphaFoldDB" id="A0A926KIU6"/>
<evidence type="ECO:0000256" key="1">
    <source>
        <dbReference type="SAM" id="SignalP"/>
    </source>
</evidence>
<keyword evidence="3" id="KW-1185">Reference proteome</keyword>
<protein>
    <submittedName>
        <fullName evidence="2">Extracellular solute-binding protein</fullName>
    </submittedName>
</protein>
<dbReference type="SUPFAM" id="SSF53850">
    <property type="entry name" value="Periplasmic binding protein-like II"/>
    <property type="match status" value="1"/>
</dbReference>
<gene>
    <name evidence="2" type="ORF">ICC18_00055</name>
</gene>
<dbReference type="PROSITE" id="PS51257">
    <property type="entry name" value="PROKAR_LIPOPROTEIN"/>
    <property type="match status" value="1"/>
</dbReference>
<accession>A0A926KIU6</accession>
<feature type="chain" id="PRO_5038569927" evidence="1">
    <location>
        <begin position="20"/>
        <end position="563"/>
    </location>
</feature>
<dbReference type="EMBL" id="JACVVD010000001">
    <property type="protein sequence ID" value="MBD0378514.1"/>
    <property type="molecule type" value="Genomic_DNA"/>
</dbReference>
<dbReference type="Pfam" id="PF01547">
    <property type="entry name" value="SBP_bac_1"/>
    <property type="match status" value="1"/>
</dbReference>
<organism evidence="2 3">
    <name type="scientific">Paenibacillus sedimenti</name>
    <dbReference type="NCBI Taxonomy" id="2770274"/>
    <lineage>
        <taxon>Bacteria</taxon>
        <taxon>Bacillati</taxon>
        <taxon>Bacillota</taxon>
        <taxon>Bacilli</taxon>
        <taxon>Bacillales</taxon>
        <taxon>Paenibacillaceae</taxon>
        <taxon>Paenibacillus</taxon>
    </lineage>
</organism>
<dbReference type="PANTHER" id="PTHR43649:SF12">
    <property type="entry name" value="DIACETYLCHITOBIOSE BINDING PROTEIN DASA"/>
    <property type="match status" value="1"/>
</dbReference>
<dbReference type="Gene3D" id="3.40.190.10">
    <property type="entry name" value="Periplasmic binding protein-like II"/>
    <property type="match status" value="2"/>
</dbReference>
<evidence type="ECO:0000313" key="3">
    <source>
        <dbReference type="Proteomes" id="UP000650466"/>
    </source>
</evidence>
<dbReference type="InterPro" id="IPR050490">
    <property type="entry name" value="Bact_solute-bd_prot1"/>
</dbReference>
<dbReference type="Proteomes" id="UP000650466">
    <property type="component" value="Unassembled WGS sequence"/>
</dbReference>
<feature type="signal peptide" evidence="1">
    <location>
        <begin position="1"/>
        <end position="19"/>
    </location>
</feature>
<proteinExistence type="predicted"/>
<dbReference type="CDD" id="cd13582">
    <property type="entry name" value="PBP2_AlgQ_like_3"/>
    <property type="match status" value="1"/>
</dbReference>
<dbReference type="InterPro" id="IPR006059">
    <property type="entry name" value="SBP"/>
</dbReference>
<dbReference type="PANTHER" id="PTHR43649">
    <property type="entry name" value="ARABINOSE-BINDING PROTEIN-RELATED"/>
    <property type="match status" value="1"/>
</dbReference>
<dbReference type="RefSeq" id="WP_188172352.1">
    <property type="nucleotide sequence ID" value="NZ_JACVVD010000001.1"/>
</dbReference>
<sequence length="563" mass="63096">MKVNITKVASVLMVVALLAATGCSKSNSDGASSPAVSSTPKEDLTPMTISWASGDNIPLWDDMQSEVGKVITQKTGISIKAQFPVGNDTDMFALMVASNDYPDMVSAKTSASKLKDAGALIDLAPLIDKYGPNIKKLYGDYMKRLRWSNDDHGIYVLPTAGVDNQYFKAGGGFELQHAVVKELGYPPIKTVKDFENALKAYKDKHPTTADGMPIIPLSLNAGEWQILITTTNPAAATTGVPDDGEFYIDPKTYEAKFHYLRTEEKEYFRWLNHMNDIGLLDPESFVQKYDQYKAKVASGRVLGLIDVDWDYANEEATLKKDGKFDQTYAHFPVTLNESYKRYDFQDTGYLAGIGISITKSAKDPVRAIKYLDYLASDEGQVLLNWGIEGKHYKVENGKRVILDDILKMKVNDNKSFKQATGIEMYLGIGPGYGDGVKDPTGNYYTTVFPEQIEKEYTQADKETLAAYKIKNFKDLWPSEKEFPVRPWGAAWNINMETGSEANVLFQKCEEIMKKRIPEAILAKPDQFDAVWDSFMKDLEKAGVNKLNQEFTKLVKDRVKLWNE</sequence>
<evidence type="ECO:0000313" key="2">
    <source>
        <dbReference type="EMBL" id="MBD0378514.1"/>
    </source>
</evidence>
<keyword evidence="1" id="KW-0732">Signal</keyword>
<reference evidence="2" key="1">
    <citation type="submission" date="2020-09" db="EMBL/GenBank/DDBJ databases">
        <title>Draft Genome Sequence of Paenibacillus sp. WST5.</title>
        <authorList>
            <person name="Bao Z."/>
        </authorList>
    </citation>
    <scope>NUCLEOTIDE SEQUENCE</scope>
    <source>
        <strain evidence="2">WST5</strain>
    </source>
</reference>
<name>A0A926KIU6_9BACL</name>
<comment type="caution">
    <text evidence="2">The sequence shown here is derived from an EMBL/GenBank/DDBJ whole genome shotgun (WGS) entry which is preliminary data.</text>
</comment>